<dbReference type="SUPFAM" id="SSF53474">
    <property type="entry name" value="alpha/beta-Hydrolases"/>
    <property type="match status" value="1"/>
</dbReference>
<dbReference type="AlphaFoldDB" id="A0AAE1V2Z5"/>
<dbReference type="Proteomes" id="UP001291623">
    <property type="component" value="Unassembled WGS sequence"/>
</dbReference>
<dbReference type="PANTHER" id="PTHR11034">
    <property type="entry name" value="N-MYC DOWNSTREAM REGULATED"/>
    <property type="match status" value="1"/>
</dbReference>
<keyword evidence="2" id="KW-1133">Transmembrane helix</keyword>
<comment type="similarity">
    <text evidence="1">Belongs to the NDRG family.</text>
</comment>
<keyword evidence="2" id="KW-0472">Membrane</keyword>
<name>A0AAE1V2Z5_9SOLA</name>
<sequence length="339" mass="37668">MAKSNVGNEHLVKTGRGAVSVSVFGDQDKPALITYPDLALNYMSCFQGVFFCPEAFSLLLHNFCIYHISPPGHELGAAVMSLDDPVLSVDDLADQIAEVLDYFRHFATLLGKVMCMGVTAGAYILTLFAVMTNLLYFCGMCSLVKELLLLRYFSKEVRGSVEVPESDVVQACRRLLGERQSPNVLRLLEAINDGAVVVITLSRELEFHLGISFHAMDLLPWRPDITKGLRKLQCRSLIFVGENSPFHSEVLHMTSKLDRRFSALVEVQACGSMVTEEQPDAMLIPLEYFLMGFGFYRPSQCNVSPRSPLNPTSISPELFSPESMGLKLKPIKTRFSGEV</sequence>
<feature type="transmembrane region" description="Helical" evidence="2">
    <location>
        <begin position="113"/>
        <end position="137"/>
    </location>
</feature>
<comment type="caution">
    <text evidence="3">The sequence shown here is derived from an EMBL/GenBank/DDBJ whole genome shotgun (WGS) entry which is preliminary data.</text>
</comment>
<keyword evidence="4" id="KW-1185">Reference proteome</keyword>
<gene>
    <name evidence="3" type="ORF">RND71_028850</name>
</gene>
<proteinExistence type="inferred from homology"/>
<reference evidence="3" key="1">
    <citation type="submission" date="2023-12" db="EMBL/GenBank/DDBJ databases">
        <title>Genome assembly of Anisodus tanguticus.</title>
        <authorList>
            <person name="Wang Y.-J."/>
        </authorList>
    </citation>
    <scope>NUCLEOTIDE SEQUENCE</scope>
    <source>
        <strain evidence="3">KB-2021</strain>
        <tissue evidence="3">Leaf</tissue>
    </source>
</reference>
<dbReference type="EMBL" id="JAVYJV010000015">
    <property type="protein sequence ID" value="KAK4353332.1"/>
    <property type="molecule type" value="Genomic_DNA"/>
</dbReference>
<organism evidence="3 4">
    <name type="scientific">Anisodus tanguticus</name>
    <dbReference type="NCBI Taxonomy" id="243964"/>
    <lineage>
        <taxon>Eukaryota</taxon>
        <taxon>Viridiplantae</taxon>
        <taxon>Streptophyta</taxon>
        <taxon>Embryophyta</taxon>
        <taxon>Tracheophyta</taxon>
        <taxon>Spermatophyta</taxon>
        <taxon>Magnoliopsida</taxon>
        <taxon>eudicotyledons</taxon>
        <taxon>Gunneridae</taxon>
        <taxon>Pentapetalae</taxon>
        <taxon>asterids</taxon>
        <taxon>lamiids</taxon>
        <taxon>Solanales</taxon>
        <taxon>Solanaceae</taxon>
        <taxon>Solanoideae</taxon>
        <taxon>Hyoscyameae</taxon>
        <taxon>Anisodus</taxon>
    </lineage>
</organism>
<dbReference type="InterPro" id="IPR004142">
    <property type="entry name" value="NDRG"/>
</dbReference>
<keyword evidence="2" id="KW-0812">Transmembrane</keyword>
<evidence type="ECO:0000313" key="3">
    <source>
        <dbReference type="EMBL" id="KAK4353332.1"/>
    </source>
</evidence>
<dbReference type="InterPro" id="IPR029058">
    <property type="entry name" value="AB_hydrolase_fold"/>
</dbReference>
<dbReference type="Pfam" id="PF03096">
    <property type="entry name" value="Ndr"/>
    <property type="match status" value="2"/>
</dbReference>
<evidence type="ECO:0000313" key="4">
    <source>
        <dbReference type="Proteomes" id="UP001291623"/>
    </source>
</evidence>
<evidence type="ECO:0008006" key="5">
    <source>
        <dbReference type="Google" id="ProtNLM"/>
    </source>
</evidence>
<accession>A0AAE1V2Z5</accession>
<protein>
    <recommendedName>
        <fullName evidence="5">Pollen-specific protein SF21</fullName>
    </recommendedName>
</protein>
<dbReference type="Gene3D" id="3.40.50.1820">
    <property type="entry name" value="alpha/beta hydrolase"/>
    <property type="match status" value="2"/>
</dbReference>
<evidence type="ECO:0000256" key="1">
    <source>
        <dbReference type="ARBA" id="ARBA00005598"/>
    </source>
</evidence>
<evidence type="ECO:0000256" key="2">
    <source>
        <dbReference type="SAM" id="Phobius"/>
    </source>
</evidence>